<keyword evidence="2" id="KW-1185">Reference proteome</keyword>
<evidence type="ECO:0000313" key="2">
    <source>
        <dbReference type="Proteomes" id="UP001138768"/>
    </source>
</evidence>
<protein>
    <submittedName>
        <fullName evidence="1">Uncharacterized protein</fullName>
    </submittedName>
</protein>
<comment type="caution">
    <text evidence="1">The sequence shown here is derived from an EMBL/GenBank/DDBJ whole genome shotgun (WGS) entry which is preliminary data.</text>
</comment>
<proteinExistence type="predicted"/>
<reference evidence="1 2" key="1">
    <citation type="journal article" date="2020" name="Microorganisms">
        <title>Osmotic Adaptation and Compatible Solute Biosynthesis of Phototrophic Bacteria as Revealed from Genome Analyses.</title>
        <authorList>
            <person name="Imhoff J.F."/>
            <person name="Rahn T."/>
            <person name="Kunzel S."/>
            <person name="Keller A."/>
            <person name="Neulinger S.C."/>
        </authorList>
    </citation>
    <scope>NUCLEOTIDE SEQUENCE [LARGE SCALE GENOMIC DNA]</scope>
    <source>
        <strain evidence="1 2">DSM 25653</strain>
    </source>
</reference>
<dbReference type="AlphaFoldDB" id="A0A9X0W9B2"/>
<dbReference type="Proteomes" id="UP001138768">
    <property type="component" value="Unassembled WGS sequence"/>
</dbReference>
<evidence type="ECO:0000313" key="1">
    <source>
        <dbReference type="EMBL" id="MBK1618663.1"/>
    </source>
</evidence>
<name>A0A9X0W9B2_9GAMM</name>
<dbReference type="EMBL" id="NRRY01000012">
    <property type="protein sequence ID" value="MBK1618663.1"/>
    <property type="molecule type" value="Genomic_DNA"/>
</dbReference>
<sequence>MRSTPLCRRSTPRSTILGAREQLRLLSSGSTQCFVSKRDLDELLIPVLGQVWREDFEDRLIRAMQRRRDALVARAWLIETADNHVRQTMQSRKS</sequence>
<gene>
    <name evidence="1" type="ORF">CKO42_09500</name>
</gene>
<organism evidence="1 2">
    <name type="scientific">Lamprobacter modestohalophilus</name>
    <dbReference type="NCBI Taxonomy" id="1064514"/>
    <lineage>
        <taxon>Bacteria</taxon>
        <taxon>Pseudomonadati</taxon>
        <taxon>Pseudomonadota</taxon>
        <taxon>Gammaproteobacteria</taxon>
        <taxon>Chromatiales</taxon>
        <taxon>Chromatiaceae</taxon>
        <taxon>Lamprobacter</taxon>
    </lineage>
</organism>
<accession>A0A9X0W9B2</accession>